<feature type="transmembrane region" description="Helical" evidence="7">
    <location>
        <begin position="205"/>
        <end position="226"/>
    </location>
</feature>
<feature type="transmembrane region" description="Helical" evidence="7">
    <location>
        <begin position="136"/>
        <end position="155"/>
    </location>
</feature>
<accession>A0A1V2UEE5</accession>
<reference evidence="9 10" key="1">
    <citation type="submission" date="2016-12" db="EMBL/GenBank/DDBJ databases">
        <authorList>
            <person name="Song W.-J."/>
            <person name="Kurnit D.M."/>
        </authorList>
    </citation>
    <scope>NUCLEOTIDE SEQUENCE [LARGE SCALE GENOMIC DNA]</scope>
    <source>
        <strain evidence="9 10">CGB1038-1_S1</strain>
    </source>
</reference>
<dbReference type="PROSITE" id="PS50850">
    <property type="entry name" value="MFS"/>
    <property type="match status" value="1"/>
</dbReference>
<dbReference type="InterPro" id="IPR036259">
    <property type="entry name" value="MFS_trans_sf"/>
</dbReference>
<evidence type="ECO:0000256" key="5">
    <source>
        <dbReference type="ARBA" id="ARBA00022989"/>
    </source>
</evidence>
<keyword evidence="3" id="KW-0813">Transport</keyword>
<dbReference type="SUPFAM" id="SSF103473">
    <property type="entry name" value="MFS general substrate transporter"/>
    <property type="match status" value="1"/>
</dbReference>
<dbReference type="Pfam" id="PF07690">
    <property type="entry name" value="MFS_1"/>
    <property type="match status" value="1"/>
</dbReference>
<dbReference type="Proteomes" id="UP000189299">
    <property type="component" value="Unassembled WGS sequence"/>
</dbReference>
<evidence type="ECO:0000256" key="6">
    <source>
        <dbReference type="ARBA" id="ARBA00023136"/>
    </source>
</evidence>
<proteinExistence type="inferred from homology"/>
<evidence type="ECO:0000256" key="4">
    <source>
        <dbReference type="ARBA" id="ARBA00022692"/>
    </source>
</evidence>
<organism evidence="9 10">
    <name type="scientific">Enterococcus mundtii</name>
    <dbReference type="NCBI Taxonomy" id="53346"/>
    <lineage>
        <taxon>Bacteria</taxon>
        <taxon>Bacillati</taxon>
        <taxon>Bacillota</taxon>
        <taxon>Bacilli</taxon>
        <taxon>Lactobacillales</taxon>
        <taxon>Enterococcaceae</taxon>
        <taxon>Enterococcus</taxon>
    </lineage>
</organism>
<evidence type="ECO:0000259" key="8">
    <source>
        <dbReference type="PROSITE" id="PS50850"/>
    </source>
</evidence>
<feature type="transmembrane region" description="Helical" evidence="7">
    <location>
        <begin position="80"/>
        <end position="101"/>
    </location>
</feature>
<name>A0A1V2UEE5_ENTMU</name>
<dbReference type="InterPro" id="IPR020846">
    <property type="entry name" value="MFS_dom"/>
</dbReference>
<protein>
    <recommendedName>
        <fullName evidence="8">Major facilitator superfamily (MFS) profile domain-containing protein</fullName>
    </recommendedName>
</protein>
<feature type="transmembrane region" description="Helical" evidence="7">
    <location>
        <begin position="167"/>
        <end position="184"/>
    </location>
</feature>
<feature type="transmembrane region" description="Helical" evidence="7">
    <location>
        <begin position="54"/>
        <end position="73"/>
    </location>
</feature>
<feature type="transmembrane region" description="Helical" evidence="7">
    <location>
        <begin position="246"/>
        <end position="267"/>
    </location>
</feature>
<evidence type="ECO:0000256" key="2">
    <source>
        <dbReference type="ARBA" id="ARBA00008335"/>
    </source>
</evidence>
<comment type="subcellular location">
    <subcellularLocation>
        <location evidence="1">Cell membrane</location>
        <topology evidence="1">Multi-pass membrane protein</topology>
    </subcellularLocation>
</comment>
<dbReference type="GO" id="GO:0022857">
    <property type="term" value="F:transmembrane transporter activity"/>
    <property type="evidence" value="ECO:0007669"/>
    <property type="project" value="InterPro"/>
</dbReference>
<dbReference type="AlphaFoldDB" id="A0A1V2UEE5"/>
<feature type="transmembrane region" description="Helical" evidence="7">
    <location>
        <begin position="274"/>
        <end position="291"/>
    </location>
</feature>
<feature type="transmembrane region" description="Helical" evidence="7">
    <location>
        <begin position="297"/>
        <end position="318"/>
    </location>
</feature>
<sequence>MEEQAMRKTWLMKLSLLSISLVLTSNTAIASALPMMLGYFNDQSASSVELLMTIPQLTVVIFIALSSLIAKAIGQKQTVLLGLLLAGVAGVLPVFTANFYLLMISRAALGAGFGLFNSLAVSMISEFFEGEEAATLIGFQSAFQGLGAAVMTFTAGRLLTFGWQKAFLVYLITIPIIFLFMAFVPEPPKKKQNSTFKKETAQKGTLRPTTLMYGILIFFLCIFYMIVVVKLSTFIVTENLGTESDAGTLLSFMQIANMVAGFLFGLIYKGLKRWTLPISFFIMAASLFLILTANHLFMIGVGAALNGIAFALFVPYIFNDATRSVPQAAKASTTSFILVLANIGNFVSPYGHRLLERFGIGSDALQNIFINGCILMTVLGILFLLLTFKKKPLPNEV</sequence>
<feature type="transmembrane region" description="Helical" evidence="7">
    <location>
        <begin position="330"/>
        <end position="348"/>
    </location>
</feature>
<keyword evidence="5 7" id="KW-1133">Transmembrane helix</keyword>
<dbReference type="EMBL" id="MSTR01000013">
    <property type="protein sequence ID" value="ONN41686.1"/>
    <property type="molecule type" value="Genomic_DNA"/>
</dbReference>
<dbReference type="InterPro" id="IPR051788">
    <property type="entry name" value="MFS_Transporter"/>
</dbReference>
<evidence type="ECO:0000256" key="3">
    <source>
        <dbReference type="ARBA" id="ARBA00022448"/>
    </source>
</evidence>
<dbReference type="STRING" id="53346.A5802_002711"/>
<evidence type="ECO:0000256" key="7">
    <source>
        <dbReference type="SAM" id="Phobius"/>
    </source>
</evidence>
<gene>
    <name evidence="9" type="ORF">BTN92_12250</name>
</gene>
<evidence type="ECO:0000313" key="9">
    <source>
        <dbReference type="EMBL" id="ONN41686.1"/>
    </source>
</evidence>
<keyword evidence="4 7" id="KW-0812">Transmembrane</keyword>
<dbReference type="InterPro" id="IPR011701">
    <property type="entry name" value="MFS"/>
</dbReference>
<evidence type="ECO:0000256" key="1">
    <source>
        <dbReference type="ARBA" id="ARBA00004651"/>
    </source>
</evidence>
<dbReference type="PANTHER" id="PTHR23514">
    <property type="entry name" value="BYPASS OF STOP CODON PROTEIN 6"/>
    <property type="match status" value="1"/>
</dbReference>
<comment type="caution">
    <text evidence="9">The sequence shown here is derived from an EMBL/GenBank/DDBJ whole genome shotgun (WGS) entry which is preliminary data.</text>
</comment>
<feature type="domain" description="Major facilitator superfamily (MFS) profile" evidence="8">
    <location>
        <begin position="11"/>
        <end position="391"/>
    </location>
</feature>
<comment type="similarity">
    <text evidence="2">Belongs to the major facilitator superfamily.</text>
</comment>
<dbReference type="PANTHER" id="PTHR23514:SF3">
    <property type="entry name" value="BYPASS OF STOP CODON PROTEIN 6"/>
    <property type="match status" value="1"/>
</dbReference>
<dbReference type="Gene3D" id="1.20.1250.20">
    <property type="entry name" value="MFS general substrate transporter like domains"/>
    <property type="match status" value="1"/>
</dbReference>
<keyword evidence="6 7" id="KW-0472">Membrane</keyword>
<dbReference type="GO" id="GO:0005886">
    <property type="term" value="C:plasma membrane"/>
    <property type="evidence" value="ECO:0007669"/>
    <property type="project" value="UniProtKB-SubCell"/>
</dbReference>
<evidence type="ECO:0000313" key="10">
    <source>
        <dbReference type="Proteomes" id="UP000189299"/>
    </source>
</evidence>
<feature type="transmembrane region" description="Helical" evidence="7">
    <location>
        <begin position="368"/>
        <end position="388"/>
    </location>
</feature>